<name>A0A8H6XG34_9AGAR</name>
<dbReference type="OrthoDB" id="3052546at2759"/>
<dbReference type="EMBL" id="JACAZH010000029">
    <property type="protein sequence ID" value="KAF7340815.1"/>
    <property type="molecule type" value="Genomic_DNA"/>
</dbReference>
<dbReference type="AlphaFoldDB" id="A0A8H6XG34"/>
<comment type="caution">
    <text evidence="1">The sequence shown here is derived from an EMBL/GenBank/DDBJ whole genome shotgun (WGS) entry which is preliminary data.</text>
</comment>
<proteinExistence type="predicted"/>
<reference evidence="1" key="1">
    <citation type="submission" date="2020-05" db="EMBL/GenBank/DDBJ databases">
        <title>Mycena genomes resolve the evolution of fungal bioluminescence.</title>
        <authorList>
            <person name="Tsai I.J."/>
        </authorList>
    </citation>
    <scope>NUCLEOTIDE SEQUENCE</scope>
    <source>
        <strain evidence="1">160909Yilan</strain>
    </source>
</reference>
<accession>A0A8H6XG34</accession>
<organism evidence="1 2">
    <name type="scientific">Mycena sanguinolenta</name>
    <dbReference type="NCBI Taxonomy" id="230812"/>
    <lineage>
        <taxon>Eukaryota</taxon>
        <taxon>Fungi</taxon>
        <taxon>Dikarya</taxon>
        <taxon>Basidiomycota</taxon>
        <taxon>Agaricomycotina</taxon>
        <taxon>Agaricomycetes</taxon>
        <taxon>Agaricomycetidae</taxon>
        <taxon>Agaricales</taxon>
        <taxon>Marasmiineae</taxon>
        <taxon>Mycenaceae</taxon>
        <taxon>Mycena</taxon>
    </lineage>
</organism>
<gene>
    <name evidence="1" type="ORF">MSAN_02110700</name>
</gene>
<keyword evidence="2" id="KW-1185">Reference proteome</keyword>
<sequence>MVLSRVVTTPTGDGDEAGKETVAARELFAGMQYSDEYQIPSSDSYSDGSQTAAGSDDASVLADHLANNYGLDNNSRGELLAFSQLTRSLPGVQSQVVLIQHAATLQNGQAIERLLNMCMTIQSTVDSLVKSTLSTEKFTVEQKAEINAACRAVFFTGRLTNFDNDDLKPEVVVYLKKHMDTNGFKLFFEDKTQAHSRVLFVQVGRSLSGIKSFFRRATLKSLPDGKGDVGCSITALANTLGKRCLGGIENVKPKHAIWLLIVRSFIRNDEELQMFYADLDDNEGDENGEIPTPALPAKRTRNGTVKVPTSDGKIITTYWERLQFLFKQKNKEFGTTELKSEPWTRYINTCVVQEKALFPHDNLALIVGNQAVISPPAPPSLNRLAALPMPNEAAAASGSRASLDHLINTPTPFTIHGTPLNAGFSLPPLNLRGNNDVVGSRYQNGH</sequence>
<evidence type="ECO:0000313" key="2">
    <source>
        <dbReference type="Proteomes" id="UP000623467"/>
    </source>
</evidence>
<evidence type="ECO:0000313" key="1">
    <source>
        <dbReference type="EMBL" id="KAF7340815.1"/>
    </source>
</evidence>
<dbReference type="Proteomes" id="UP000623467">
    <property type="component" value="Unassembled WGS sequence"/>
</dbReference>
<protein>
    <submittedName>
        <fullName evidence="1">Uncharacterized protein</fullName>
    </submittedName>
</protein>